<dbReference type="Pfam" id="PF00415">
    <property type="entry name" value="RCC1"/>
    <property type="match status" value="5"/>
</dbReference>
<feature type="region of interest" description="Disordered" evidence="3">
    <location>
        <begin position="2014"/>
        <end position="2043"/>
    </location>
</feature>
<accession>A0AAD3DQM6</accession>
<dbReference type="InterPro" id="IPR013591">
    <property type="entry name" value="Brevis_radix_dom"/>
</dbReference>
<feature type="region of interest" description="Disordered" evidence="3">
    <location>
        <begin position="1407"/>
        <end position="1515"/>
    </location>
</feature>
<feature type="repeat" description="RCC1" evidence="2">
    <location>
        <begin position="339"/>
        <end position="390"/>
    </location>
</feature>
<feature type="repeat" description="RCC1" evidence="2">
    <location>
        <begin position="776"/>
        <end position="830"/>
    </location>
</feature>
<feature type="region of interest" description="Disordered" evidence="3">
    <location>
        <begin position="1564"/>
        <end position="1605"/>
    </location>
</feature>
<proteinExistence type="predicted"/>
<evidence type="ECO:0000259" key="4">
    <source>
        <dbReference type="PROSITE" id="PS51514"/>
    </source>
</evidence>
<feature type="compositionally biased region" description="Low complexity" evidence="3">
    <location>
        <begin position="524"/>
        <end position="534"/>
    </location>
</feature>
<feature type="compositionally biased region" description="Polar residues" evidence="3">
    <location>
        <begin position="1147"/>
        <end position="1171"/>
    </location>
</feature>
<feature type="compositionally biased region" description="Polar residues" evidence="3">
    <location>
        <begin position="1497"/>
        <end position="1507"/>
    </location>
</feature>
<feature type="domain" description="BRX" evidence="4">
    <location>
        <begin position="2227"/>
        <end position="2284"/>
    </location>
</feature>
<dbReference type="InterPro" id="IPR011993">
    <property type="entry name" value="PH-like_dom_sf"/>
</dbReference>
<feature type="compositionally biased region" description="Low complexity" evidence="3">
    <location>
        <begin position="215"/>
        <end position="226"/>
    </location>
</feature>
<feature type="compositionally biased region" description="Low complexity" evidence="3">
    <location>
        <begin position="2168"/>
        <end position="2189"/>
    </location>
</feature>
<feature type="region of interest" description="Disordered" evidence="3">
    <location>
        <begin position="1022"/>
        <end position="1110"/>
    </location>
</feature>
<dbReference type="InterPro" id="IPR009091">
    <property type="entry name" value="RCC1/BLIP-II"/>
</dbReference>
<sequence length="2611" mass="263390">MSGGCFLQCCVKAPRRRHLTRGNLSRVMASVTEHLPVPTQEGGGVYVNGFPSGPKPYEEVLTFLRKGTELLKYGRIGVPKYHPFRLSNDDLELQWESKKGLVRRVPLQRITRWQRGQETPVFRKHPQPKAANRSFSIYYIDAKGRELTLDVICNTVNEFEMWYWGVQIIRYYPPHTWSAPTPTQLPGAQPYSSSIVPVPVGSQNSAPARQPTHAPPGVEVPPARAAPADDRVQRPTPKMKAAAAGLTISVGSRPGPVPGAPLAMRRDRRELGDLYVWGSLLTHEDDEWAAKNPPPGLYTEAMREWQQSSKPVLVQNAGSVDVVRVACAPRHAALITRKGELYTWGVGTNGNLGHGWCTNHASPRLVTRMSGKGVRAVACGEGATAAISADMQLFMWGAGTAGQLGNGYTFPMAEPAPVVFPGMREGVRVLAVSCGPYHTAAITEGGHLFTWGSGLFGRLGHGTHASEYRPRRVAALEDMYVTCVSCGYWHTAAVATPRNSITRAQSNNQADLPTPASTVPNCFASSAPPAAAPNHQHHRSQPSQSQYPPHPQSNSSPMPPPSNGSSITVAGGISAAAGTAGGAGGGQDGSVGGPVRLLTAASDVSSSGSDLQAVIATANAAAAANAARNAAGGMSYGGADVMANGSNGNSGNNGNTSGGQALLGPVRSDLMSSSVASLDQLHDGAAEEMPVAALMAGGGLLYTWGGDSSWTEPAEVATKRGGEHVPPKRDHHGGCLGHGDKEGRLVPTRVRGDLDRLGVVQVACGWSMTIALSLDGRVYQMGSTGAPKSGEKSCAWEGALAPTRVDGNLFGMFVEEVACGMHHVVVVASKVQANGQIPEDQRRVRLLSWGRGAEGQLGLDGGSGSASGEGSLQQRVAVAQVDHSLPQIVTAVDGKRVLHVSAGGNHTMAVLEHDPRTRRSHQTPLMSAATPTHPYGNAAAATPSAGGGGGFARPASYAAMYHSAAGSSSMILREGRDGGAGNGGGGGGMGSLLSMSSPFQLTNSLPITAAAAALQQMVASSVGGTRGKPSLAGSDSSRTTHGTARRHQSSRLVAIPVAPSQSSSARVEHSHHHHHHPRSDLRRSATRLQHSGGQAGGASGPAPGLPKSASMSAHLGKVLDPAASVSSSIMSHRSSQPLAKGDEGDSRSVSPTSSSLYDMGSTTGDFHSQGNLARHAMQPQAARFAPPHANATSLRGAAGAAAASAAASGAAAGAVAVPASGHPGRAGSISSAAGGVVMNGGVGGGAVRHGGAAAGGSGAAGEYSLGGHSAAATETDGDTDSYFQGGRSLDMVPEQSEESPSSPACRLSRHSHLVAGSTAHPPHPAATTAAAAAPPPPHPQHLLGLAGGAGAGAMESPPPPPAGMAGVHAHPRVALLSRSGGGGGGTAGGGGGMGNAELLRASVSTMDSSYTGASSSGMSPSGMGTPSPGVPGGPYILPDEPVLSSPPPPPPQPPLQHMPYTSEHMQQQQQQPLAPGAATAPAAAAAGPSFSRAPQDMLQSARNSQAHMSAVAPPSGAYNVRSREISISVWAQQPQSSAPNSATATAAAAAVAAGGVGGVDGLAPALQHRGGSNDMGGRASGGVRGGGGGGSNRGSRGHSRTTSYDSIDMGSAREAADAHHLHQRPGSIAAIDTTALPATAAGVPLTPSRITSSISLQPPPPPPPPSIAAPEATNAALRQQNEYLQQQVEALRQHLALVAQAAGLGAAAGAPAGGLGYPPPLPPAAAAASAAPQTSGAAGLHTTLHPGPGGAAAAAAAAGFTGSGSGTPTAGAAVAGADGGLMVLMSPNAGVGGVLPPPPLPPQPPGMQHLHHTSSVTLPTSTSGGSTASYIQQQQQQHALPAAPPPPSPQGHGLPPLGPSGGGRGSVSSAVVHGAAADRGQVPGPAAQLGTVTSVAAAPPIPSAAAAVAAPGRHRRSTSVDFMSLIATRDGIGPAKDYLAPAVQQQQQLLQVGSSSRAASGSGGSGGGGGGGGGAGGGQLIRDGSNPMGHHTAPSALESLRHAHAGLSLAQAALAEADEDEEEATEDEEEDEEEEDEVDGEAEGDVGAAELEDPDHASAACLPPPPVAVAAAMSLATQGSVRRQAYVTQRQQLQARTAGPHGYEVHPSDPRVHPGSSAIPVDARDYFSSSSSLCSSDDPAAVAEPLDAAVTQGRNSSSRRNAAVQAMQQPQQYPQHHPQQQPQQQQQQHVNHHYQQHPQQPQQHAVGGGGSSLVGQQHAGAPPAGGESVVRQYAQGVYITLRPPQQPGGRVELCKLRFSRRIFSQQEAQQWWAAHKAELYDQYYVTASVGGGGGTSRTTTPSAFPTSPATAAQPPPASHNTSMQHQHHQHQHQHSAPSGSQLSSLAATATAPLMVSHTRGPSVDTQGTSVGSGGNHFQLAATSSASPVHGHAGKGGSGGSAAGYPLGPAHDSVGGGGRGSSASAVAYWPANAVAPPSGGDPYASWADQTYDDAASLAAAQSLLLAAGLGGAGSAAAAAAAAASRHKRSRSGSRNASGGAGVGAAGPSALPPQLLTQQLLPPPPQHLQQQPLQQHFPQQPQQQWAAPREGAALMSSQRVGLHAGTVAAAPGLGSVSSAAAGAAAAAAVLNTLHKRSRSSEAASVLSVPSTRS</sequence>
<dbReference type="SUPFAM" id="SSF50985">
    <property type="entry name" value="RCC1/BLIP-II"/>
    <property type="match status" value="2"/>
</dbReference>
<feature type="compositionally biased region" description="Pro residues" evidence="3">
    <location>
        <begin position="1795"/>
        <end position="1805"/>
    </location>
</feature>
<feature type="compositionally biased region" description="Low complexity" evidence="3">
    <location>
        <begin position="1100"/>
        <end position="1110"/>
    </location>
</feature>
<organism evidence="5 6">
    <name type="scientific">Astrephomene gubernaculifera</name>
    <dbReference type="NCBI Taxonomy" id="47775"/>
    <lineage>
        <taxon>Eukaryota</taxon>
        <taxon>Viridiplantae</taxon>
        <taxon>Chlorophyta</taxon>
        <taxon>core chlorophytes</taxon>
        <taxon>Chlorophyceae</taxon>
        <taxon>CS clade</taxon>
        <taxon>Chlamydomonadales</taxon>
        <taxon>Astrephomenaceae</taxon>
        <taxon>Astrephomene</taxon>
    </lineage>
</organism>
<feature type="region of interest" description="Disordered" evidence="3">
    <location>
        <begin position="1793"/>
        <end position="1868"/>
    </location>
</feature>
<dbReference type="PANTHER" id="PTHR22870:SF360">
    <property type="entry name" value="ULTRAVIOLET-B RECEPTOR UVR8"/>
    <property type="match status" value="1"/>
</dbReference>
<feature type="compositionally biased region" description="Low complexity" evidence="3">
    <location>
        <begin position="1124"/>
        <end position="1135"/>
    </location>
</feature>
<dbReference type="CDD" id="cd13365">
    <property type="entry name" value="PH_PLC_plant-like"/>
    <property type="match status" value="1"/>
</dbReference>
<name>A0AAD3DQM6_9CHLO</name>
<feature type="compositionally biased region" description="Gly residues" evidence="3">
    <location>
        <begin position="1578"/>
        <end position="1592"/>
    </location>
</feature>
<dbReference type="Gene3D" id="2.30.29.30">
    <property type="entry name" value="Pleckstrin-homology domain (PH domain)/Phosphotyrosine-binding domain (PTB)"/>
    <property type="match status" value="1"/>
</dbReference>
<feature type="compositionally biased region" description="Low complexity" evidence="3">
    <location>
        <begin position="2525"/>
        <end position="2542"/>
    </location>
</feature>
<feature type="compositionally biased region" description="Low complexity" evidence="3">
    <location>
        <begin position="2296"/>
        <end position="2312"/>
    </location>
</feature>
<feature type="region of interest" description="Disordered" evidence="3">
    <location>
        <begin position="507"/>
        <end position="569"/>
    </location>
</feature>
<feature type="region of interest" description="Disordered" evidence="3">
    <location>
        <begin position="1124"/>
        <end position="1188"/>
    </location>
</feature>
<feature type="compositionally biased region" description="Low complexity" evidence="3">
    <location>
        <begin position="2504"/>
        <end position="2518"/>
    </location>
</feature>
<feature type="repeat" description="RCC1" evidence="2">
    <location>
        <begin position="446"/>
        <end position="497"/>
    </location>
</feature>
<feature type="compositionally biased region" description="Polar residues" evidence="3">
    <location>
        <begin position="1813"/>
        <end position="1831"/>
    </location>
</feature>
<feature type="region of interest" description="Disordered" evidence="3">
    <location>
        <begin position="1649"/>
        <end position="1670"/>
    </location>
</feature>
<feature type="compositionally biased region" description="Gly residues" evidence="3">
    <location>
        <begin position="1961"/>
        <end position="1979"/>
    </location>
</feature>
<feature type="compositionally biased region" description="Pro residues" evidence="3">
    <location>
        <begin position="1657"/>
        <end position="1667"/>
    </location>
</feature>
<keyword evidence="1" id="KW-0677">Repeat</keyword>
<dbReference type="InterPro" id="IPR000408">
    <property type="entry name" value="Reg_chr_condens"/>
</dbReference>
<feature type="region of interest" description="Disordered" evidence="3">
    <location>
        <begin position="720"/>
        <end position="742"/>
    </location>
</feature>
<feature type="repeat" description="RCC1" evidence="2">
    <location>
        <begin position="721"/>
        <end position="775"/>
    </location>
</feature>
<feature type="region of interest" description="Disordered" evidence="3">
    <location>
        <begin position="2088"/>
        <end position="2121"/>
    </location>
</feature>
<feature type="region of interest" description="Disordered" evidence="3">
    <location>
        <begin position="1268"/>
        <end position="1367"/>
    </location>
</feature>
<dbReference type="Gene3D" id="2.130.10.30">
    <property type="entry name" value="Regulator of chromosome condensation 1/beta-lactamase-inhibitor protein II"/>
    <property type="match status" value="2"/>
</dbReference>
<feature type="compositionally biased region" description="Low complexity" evidence="3">
    <location>
        <begin position="1407"/>
        <end position="1427"/>
    </location>
</feature>
<feature type="compositionally biased region" description="Acidic residues" evidence="3">
    <location>
        <begin position="2016"/>
        <end position="2043"/>
    </location>
</feature>
<gene>
    <name evidence="5" type="ORF">Agub_g7811</name>
</gene>
<dbReference type="EMBL" id="BMAR01000013">
    <property type="protein sequence ID" value="GFR46259.1"/>
    <property type="molecule type" value="Genomic_DNA"/>
</dbReference>
<evidence type="ECO:0000256" key="2">
    <source>
        <dbReference type="PROSITE-ProRule" id="PRU00235"/>
    </source>
</evidence>
<feature type="repeat" description="RCC1" evidence="2">
    <location>
        <begin position="844"/>
        <end position="913"/>
    </location>
</feature>
<dbReference type="Pfam" id="PF08381">
    <property type="entry name" value="BRX"/>
    <property type="match status" value="1"/>
</dbReference>
<evidence type="ECO:0000256" key="1">
    <source>
        <dbReference type="ARBA" id="ARBA00022737"/>
    </source>
</evidence>
<feature type="region of interest" description="Disordered" evidence="3">
    <location>
        <begin position="2293"/>
        <end position="2345"/>
    </location>
</feature>
<feature type="compositionally biased region" description="Low complexity" evidence="3">
    <location>
        <begin position="541"/>
        <end position="556"/>
    </location>
</feature>
<evidence type="ECO:0000256" key="3">
    <source>
        <dbReference type="SAM" id="MobiDB-lite"/>
    </source>
</evidence>
<evidence type="ECO:0000313" key="6">
    <source>
        <dbReference type="Proteomes" id="UP001054857"/>
    </source>
</evidence>
<feature type="compositionally biased region" description="Low complexity" evidence="3">
    <location>
        <begin position="1949"/>
        <end position="1960"/>
    </location>
</feature>
<feature type="compositionally biased region" description="Basic and acidic residues" evidence="3">
    <location>
        <begin position="2103"/>
        <end position="2112"/>
    </location>
</feature>
<dbReference type="PROSITE" id="PS51514">
    <property type="entry name" value="BRX"/>
    <property type="match status" value="1"/>
</dbReference>
<dbReference type="PROSITE" id="PS00626">
    <property type="entry name" value="RCC1_2"/>
    <property type="match status" value="2"/>
</dbReference>
<feature type="compositionally biased region" description="Low complexity" evidence="3">
    <location>
        <begin position="1315"/>
        <end position="1332"/>
    </location>
</feature>
<feature type="compositionally biased region" description="Polar residues" evidence="3">
    <location>
        <begin position="507"/>
        <end position="520"/>
    </location>
</feature>
<feature type="repeat" description="RCC1" evidence="2">
    <location>
        <begin position="391"/>
        <end position="445"/>
    </location>
</feature>
<feature type="region of interest" description="Disordered" evidence="3">
    <location>
        <begin position="1949"/>
        <end position="1993"/>
    </location>
</feature>
<dbReference type="SUPFAM" id="SSF50729">
    <property type="entry name" value="PH domain-like"/>
    <property type="match status" value="1"/>
</dbReference>
<dbReference type="Proteomes" id="UP001054857">
    <property type="component" value="Unassembled WGS sequence"/>
</dbReference>
<comment type="caution">
    <text evidence="5">The sequence shown here is derived from an EMBL/GenBank/DDBJ whole genome shotgun (WGS) entry which is preliminary data.</text>
</comment>
<feature type="compositionally biased region" description="Pro residues" evidence="3">
    <location>
        <begin position="1444"/>
        <end position="1456"/>
    </location>
</feature>
<dbReference type="InterPro" id="IPR051210">
    <property type="entry name" value="Ub_ligase/GEF_domain"/>
</dbReference>
<dbReference type="PROSITE" id="PS50012">
    <property type="entry name" value="RCC1_3"/>
    <property type="match status" value="6"/>
</dbReference>
<feature type="compositionally biased region" description="Low complexity" evidence="3">
    <location>
        <begin position="2213"/>
        <end position="2226"/>
    </location>
</feature>
<feature type="region of interest" description="Disordered" evidence="3">
    <location>
        <begin position="2484"/>
        <end position="2548"/>
    </location>
</feature>
<feature type="region of interest" description="Disordered" evidence="3">
    <location>
        <begin position="2357"/>
        <end position="2403"/>
    </location>
</feature>
<protein>
    <recommendedName>
        <fullName evidence="4">BRX domain-containing protein</fullName>
    </recommendedName>
</protein>
<feature type="region of interest" description="Disordered" evidence="3">
    <location>
        <begin position="2150"/>
        <end position="2228"/>
    </location>
</feature>
<feature type="compositionally biased region" description="Low complexity" evidence="3">
    <location>
        <begin position="1466"/>
        <end position="1488"/>
    </location>
</feature>
<reference evidence="5 6" key="1">
    <citation type="journal article" date="2021" name="Sci. Rep.">
        <title>Genome sequencing of the multicellular alga Astrephomene provides insights into convergent evolution of germ-soma differentiation.</title>
        <authorList>
            <person name="Yamashita S."/>
            <person name="Yamamoto K."/>
            <person name="Matsuzaki R."/>
            <person name="Suzuki S."/>
            <person name="Yamaguchi H."/>
            <person name="Hirooka S."/>
            <person name="Minakuchi Y."/>
            <person name="Miyagishima S."/>
            <person name="Kawachi M."/>
            <person name="Toyoda A."/>
            <person name="Nozaki H."/>
        </authorList>
    </citation>
    <scope>NUCLEOTIDE SEQUENCE [LARGE SCALE GENOMIC DNA]</scope>
    <source>
        <strain evidence="5 6">NIES-4017</strain>
    </source>
</reference>
<feature type="region of interest" description="Disordered" evidence="3">
    <location>
        <begin position="199"/>
        <end position="234"/>
    </location>
</feature>
<dbReference type="PANTHER" id="PTHR22870">
    <property type="entry name" value="REGULATOR OF CHROMOSOME CONDENSATION"/>
    <property type="match status" value="1"/>
</dbReference>
<feature type="compositionally biased region" description="Polar residues" evidence="3">
    <location>
        <begin position="1033"/>
        <end position="1042"/>
    </location>
</feature>
<evidence type="ECO:0000313" key="5">
    <source>
        <dbReference type="EMBL" id="GFR46259.1"/>
    </source>
</evidence>
<feature type="compositionally biased region" description="Low complexity" evidence="3">
    <location>
        <begin position="1832"/>
        <end position="1841"/>
    </location>
</feature>
<keyword evidence="6" id="KW-1185">Reference proteome</keyword>